<dbReference type="STRING" id="585034.ECIAI1_2166"/>
<comment type="subcellular location">
    <subcellularLocation>
        <location evidence="1">Cell membrane</location>
        <topology evidence="1">Multi-pass membrane protein</topology>
    </subcellularLocation>
</comment>
<dbReference type="Pfam" id="PF03611">
    <property type="entry name" value="EIIC-GAT"/>
    <property type="match status" value="1"/>
</dbReference>
<evidence type="ECO:0000259" key="10">
    <source>
        <dbReference type="PROSITE" id="PS51104"/>
    </source>
</evidence>
<dbReference type="PANTHER" id="PTHR37324">
    <property type="entry name" value="PTS SYSTEM GALACTITOL-SPECIFIC EIIC COMPONENT"/>
    <property type="match status" value="1"/>
</dbReference>
<protein>
    <submittedName>
        <fullName evidence="11">Galactitol-specific PTS system EIIC component</fullName>
    </submittedName>
</protein>
<feature type="domain" description="PTS EIIC type-2" evidence="10">
    <location>
        <begin position="6"/>
        <end position="383"/>
    </location>
</feature>
<dbReference type="AlphaFoldDB" id="A0A2X3KB85"/>
<feature type="transmembrane region" description="Helical" evidence="9">
    <location>
        <begin position="41"/>
        <end position="58"/>
    </location>
</feature>
<feature type="transmembrane region" description="Helical" evidence="9">
    <location>
        <begin position="298"/>
        <end position="322"/>
    </location>
</feature>
<dbReference type="GO" id="GO:0009401">
    <property type="term" value="P:phosphoenolpyruvate-dependent sugar phosphotransferase system"/>
    <property type="evidence" value="ECO:0007669"/>
    <property type="project" value="UniProtKB-KW"/>
</dbReference>
<evidence type="ECO:0000256" key="1">
    <source>
        <dbReference type="ARBA" id="ARBA00004651"/>
    </source>
</evidence>
<organism evidence="11 12">
    <name type="scientific">Escherichia coli</name>
    <dbReference type="NCBI Taxonomy" id="562"/>
    <lineage>
        <taxon>Bacteria</taxon>
        <taxon>Pseudomonadati</taxon>
        <taxon>Pseudomonadota</taxon>
        <taxon>Gammaproteobacteria</taxon>
        <taxon>Enterobacterales</taxon>
        <taxon>Enterobacteriaceae</taxon>
        <taxon>Escherichia</taxon>
    </lineage>
</organism>
<evidence type="ECO:0000256" key="6">
    <source>
        <dbReference type="ARBA" id="ARBA00022692"/>
    </source>
</evidence>
<keyword evidence="7 9" id="KW-1133">Transmembrane helix</keyword>
<dbReference type="EMBL" id="UARW01000010">
    <property type="protein sequence ID" value="SQD04901.1"/>
    <property type="molecule type" value="Genomic_DNA"/>
</dbReference>
<evidence type="ECO:0000256" key="2">
    <source>
        <dbReference type="ARBA" id="ARBA00022448"/>
    </source>
</evidence>
<evidence type="ECO:0000313" key="12">
    <source>
        <dbReference type="Proteomes" id="UP000250991"/>
    </source>
</evidence>
<evidence type="ECO:0000256" key="8">
    <source>
        <dbReference type="ARBA" id="ARBA00023136"/>
    </source>
</evidence>
<dbReference type="GO" id="GO:0005886">
    <property type="term" value="C:plasma membrane"/>
    <property type="evidence" value="ECO:0007669"/>
    <property type="project" value="UniProtKB-SubCell"/>
</dbReference>
<keyword evidence="2" id="KW-0813">Transport</keyword>
<dbReference type="InterPro" id="IPR013014">
    <property type="entry name" value="PTS_EIIC_2"/>
</dbReference>
<keyword evidence="5" id="KW-0598">Phosphotransferase system</keyword>
<accession>A0A2X3KB85</accession>
<dbReference type="InterPro" id="IPR004703">
    <property type="entry name" value="PTS_sugar-sp_permease"/>
</dbReference>
<name>A0A2X3KB85_ECOLX</name>
<sequence>MFSEVMRYILDLGPTVMLPVVIIIFSKILGMKAGDCFKAGLHIGIGFVGIGLVIGLMLDSIGPAAKAMAENFDLNLHVVDVGWPGSSPMTWASQIALVAIPIAILVNVAMLLTRMTRVVNVDIWNIWHMTFTGALLHLATGSWMIGMAGVVIHAAFVYKLGDWFARDTRNFFELEGIAIPHGTSAYMGPIAVLVDAIIEKIPGVNRIKFSADDIQRKFGPFGEPVTVGFVMGLIIGILAGYDVKGVLQLAVKTAAVMLLMPRVIKPIMDGLTPIAKQARSRLQAKFGGQEFLIGLDPALLLGHTAVVSASLIFIPLTILIAVCVPGNQVLPFGDLATIGFLCGDGSRRASWKSVPHLNLGCHHHEHHSVDRDANYWFAHPTGG</sequence>
<dbReference type="PROSITE" id="PS51104">
    <property type="entry name" value="PTS_EIIC_TYPE_2"/>
    <property type="match status" value="1"/>
</dbReference>
<dbReference type="Proteomes" id="UP000250991">
    <property type="component" value="Unassembled WGS sequence"/>
</dbReference>
<keyword evidence="3" id="KW-1003">Cell membrane</keyword>
<evidence type="ECO:0000313" key="11">
    <source>
        <dbReference type="EMBL" id="SQD04901.1"/>
    </source>
</evidence>
<keyword evidence="8 9" id="KW-0472">Membrane</keyword>
<proteinExistence type="predicted"/>
<keyword evidence="6 9" id="KW-0812">Transmembrane</keyword>
<dbReference type="PIRSF" id="PIRSF006304">
    <property type="entry name" value="GatC"/>
    <property type="match status" value="1"/>
</dbReference>
<dbReference type="InterPro" id="IPR013853">
    <property type="entry name" value="EIIC-GAT"/>
</dbReference>
<evidence type="ECO:0000256" key="4">
    <source>
        <dbReference type="ARBA" id="ARBA00022597"/>
    </source>
</evidence>
<feature type="transmembrane region" description="Helical" evidence="9">
    <location>
        <begin position="91"/>
        <end position="113"/>
    </location>
</feature>
<dbReference type="PANTHER" id="PTHR37324:SF2">
    <property type="entry name" value="PTS SYSTEM GALACTITOL-SPECIFIC EIIC COMPONENT"/>
    <property type="match status" value="1"/>
</dbReference>
<feature type="transmembrane region" description="Helical" evidence="9">
    <location>
        <begin position="134"/>
        <end position="158"/>
    </location>
</feature>
<dbReference type="GO" id="GO:0015577">
    <property type="term" value="F:galactitol transmembrane transporter activity"/>
    <property type="evidence" value="ECO:0007669"/>
    <property type="project" value="InterPro"/>
</dbReference>
<gene>
    <name evidence="11" type="primary">gatC_2</name>
    <name evidence="11" type="ORF">NCTC8009_05444</name>
</gene>
<dbReference type="NCBIfam" id="TIGR00827">
    <property type="entry name" value="EIIC-GAT"/>
    <property type="match status" value="1"/>
</dbReference>
<feature type="transmembrane region" description="Helical" evidence="9">
    <location>
        <begin position="178"/>
        <end position="198"/>
    </location>
</feature>
<evidence type="ECO:0000256" key="5">
    <source>
        <dbReference type="ARBA" id="ARBA00022683"/>
    </source>
</evidence>
<evidence type="ECO:0000256" key="9">
    <source>
        <dbReference type="SAM" id="Phobius"/>
    </source>
</evidence>
<reference evidence="11 12" key="1">
    <citation type="submission" date="2018-06" db="EMBL/GenBank/DDBJ databases">
        <authorList>
            <consortium name="Pathogen Informatics"/>
            <person name="Doyle S."/>
        </authorList>
    </citation>
    <scope>NUCLEOTIDE SEQUENCE [LARGE SCALE GENOMIC DNA]</scope>
    <source>
        <strain evidence="11 12">NCTC8009</strain>
    </source>
</reference>
<keyword evidence="4" id="KW-0762">Sugar transport</keyword>
<evidence type="ECO:0000256" key="3">
    <source>
        <dbReference type="ARBA" id="ARBA00022475"/>
    </source>
</evidence>
<feature type="transmembrane region" description="Helical" evidence="9">
    <location>
        <begin position="12"/>
        <end position="29"/>
    </location>
</feature>
<feature type="transmembrane region" description="Helical" evidence="9">
    <location>
        <begin position="218"/>
        <end position="239"/>
    </location>
</feature>
<evidence type="ECO:0000256" key="7">
    <source>
        <dbReference type="ARBA" id="ARBA00022989"/>
    </source>
</evidence>